<feature type="compositionally biased region" description="Basic residues" evidence="3">
    <location>
        <begin position="436"/>
        <end position="446"/>
    </location>
</feature>
<feature type="compositionally biased region" description="Low complexity" evidence="3">
    <location>
        <begin position="271"/>
        <end position="280"/>
    </location>
</feature>
<dbReference type="Proteomes" id="UP000278143">
    <property type="component" value="Unassembled WGS sequence"/>
</dbReference>
<proteinExistence type="predicted"/>
<name>A0A4P9YZT7_9FUNG</name>
<evidence type="ECO:0000313" key="5">
    <source>
        <dbReference type="Proteomes" id="UP000278143"/>
    </source>
</evidence>
<dbReference type="PANTHER" id="PTHR12983:SF9">
    <property type="entry name" value="E3 UBIQUITIN-PROTEIN LIGASE RNF10"/>
    <property type="match status" value="1"/>
</dbReference>
<comment type="subcellular location">
    <subcellularLocation>
        <location evidence="1">Cytoplasm</location>
    </subcellularLocation>
</comment>
<dbReference type="OrthoDB" id="302966at2759"/>
<gene>
    <name evidence="4" type="ORF">SYNPS1DRAFT_28569</name>
</gene>
<dbReference type="PANTHER" id="PTHR12983">
    <property type="entry name" value="RING FINGER 10 FAMILY MEMBER"/>
    <property type="match status" value="1"/>
</dbReference>
<dbReference type="GO" id="GO:0000976">
    <property type="term" value="F:transcription cis-regulatory region binding"/>
    <property type="evidence" value="ECO:0007669"/>
    <property type="project" value="TreeGrafter"/>
</dbReference>
<dbReference type="GO" id="GO:0005737">
    <property type="term" value="C:cytoplasm"/>
    <property type="evidence" value="ECO:0007669"/>
    <property type="project" value="UniProtKB-SubCell"/>
</dbReference>
<feature type="region of interest" description="Disordered" evidence="3">
    <location>
        <begin position="1"/>
        <end position="84"/>
    </location>
</feature>
<organism evidence="4 5">
    <name type="scientific">Syncephalis pseudoplumigaleata</name>
    <dbReference type="NCBI Taxonomy" id="1712513"/>
    <lineage>
        <taxon>Eukaryota</taxon>
        <taxon>Fungi</taxon>
        <taxon>Fungi incertae sedis</taxon>
        <taxon>Zoopagomycota</taxon>
        <taxon>Zoopagomycotina</taxon>
        <taxon>Zoopagomycetes</taxon>
        <taxon>Zoopagales</taxon>
        <taxon>Piptocephalidaceae</taxon>
        <taxon>Syncephalis</taxon>
    </lineage>
</organism>
<sequence>MNGREEAFVDSGTGHAGSHNGPRRGRPSRTAAACASLDAGRGCEHNGTRAQMRNPRRRARGQDRDSGRRVPRDSPSSPSSGALLYSVDAVASASSSERAHEDSTVGFRVDPDVPVEWADIEQVARMGGMASIYALPRVSQLPRQANDALRIASTYTILPWDAHPDALKFSKLSLASRERYAMDLGMEMAALQTAVKEAYAWQSPEEVPYLEAAIATIKDKKASIDEQWMASMEYAFGKMRMLWQQSKQKGKAASNVDTTGVDAVNDDQGETSASSSSTATPWRQASDDAEAHPYESFVDSGAHPTDAVMIAKQPSLSPGKKAVESAVKTTLDANGTAAAEDFYFYQSEDGRYIFLHPIYMRALRQEYGDAPEKLPDVVHVTPLNCEESTVTEELRKRFKFISHLPLGCDITFIDIDLPPLVSSQTLNKFTAALHERKQRLKSKQRRERREHARSERAMAQQQGSGGASHYAEYDASHFPAPSLAAAASAMAADTARPSDDAAVQEAWAAASANMASVAEDSATASQQSSSFANALRTSAAEAISRQEAQRLSAWTTNIPEETRVNRKGKKTLVLMSNHGRRRR</sequence>
<protein>
    <submittedName>
        <fullName evidence="4">Uncharacterized protein</fullName>
    </submittedName>
</protein>
<evidence type="ECO:0000256" key="2">
    <source>
        <dbReference type="ARBA" id="ARBA00022490"/>
    </source>
</evidence>
<accession>A0A4P9YZT7</accession>
<dbReference type="InterPro" id="IPR039739">
    <property type="entry name" value="MAG2/RNF10"/>
</dbReference>
<evidence type="ECO:0000313" key="4">
    <source>
        <dbReference type="EMBL" id="RKP25703.1"/>
    </source>
</evidence>
<keyword evidence="2" id="KW-0963">Cytoplasm</keyword>
<dbReference type="EMBL" id="KZ989649">
    <property type="protein sequence ID" value="RKP25703.1"/>
    <property type="molecule type" value="Genomic_DNA"/>
</dbReference>
<reference evidence="5" key="1">
    <citation type="journal article" date="2018" name="Nat. Microbiol.">
        <title>Leveraging single-cell genomics to expand the fungal tree of life.</title>
        <authorList>
            <person name="Ahrendt S.R."/>
            <person name="Quandt C.A."/>
            <person name="Ciobanu D."/>
            <person name="Clum A."/>
            <person name="Salamov A."/>
            <person name="Andreopoulos B."/>
            <person name="Cheng J.F."/>
            <person name="Woyke T."/>
            <person name="Pelin A."/>
            <person name="Henrissat B."/>
            <person name="Reynolds N.K."/>
            <person name="Benny G.L."/>
            <person name="Smith M.E."/>
            <person name="James T.Y."/>
            <person name="Grigoriev I.V."/>
        </authorList>
    </citation>
    <scope>NUCLEOTIDE SEQUENCE [LARGE SCALE GENOMIC DNA]</scope>
    <source>
        <strain evidence="5">Benny S71-1</strain>
    </source>
</reference>
<keyword evidence="5" id="KW-1185">Reference proteome</keyword>
<feature type="compositionally biased region" description="Low complexity" evidence="3">
    <location>
        <begin position="73"/>
        <end position="84"/>
    </location>
</feature>
<dbReference type="AlphaFoldDB" id="A0A4P9YZT7"/>
<feature type="compositionally biased region" description="Basic and acidic residues" evidence="3">
    <location>
        <begin position="60"/>
        <end position="72"/>
    </location>
</feature>
<feature type="region of interest" description="Disordered" evidence="3">
    <location>
        <begin position="251"/>
        <end position="289"/>
    </location>
</feature>
<dbReference type="GO" id="GO:0045944">
    <property type="term" value="P:positive regulation of transcription by RNA polymerase II"/>
    <property type="evidence" value="ECO:0007669"/>
    <property type="project" value="TreeGrafter"/>
</dbReference>
<feature type="compositionally biased region" description="Basic and acidic residues" evidence="3">
    <location>
        <begin position="447"/>
        <end position="456"/>
    </location>
</feature>
<feature type="region of interest" description="Disordered" evidence="3">
    <location>
        <begin position="435"/>
        <end position="470"/>
    </location>
</feature>
<evidence type="ECO:0000256" key="3">
    <source>
        <dbReference type="SAM" id="MobiDB-lite"/>
    </source>
</evidence>
<evidence type="ECO:0000256" key="1">
    <source>
        <dbReference type="ARBA" id="ARBA00004496"/>
    </source>
</evidence>